<dbReference type="STRING" id="1178825.SAMN05216261_1149"/>
<protein>
    <recommendedName>
        <fullName evidence="4">DUF2911 domain-containing protein</fullName>
    </recommendedName>
</protein>
<dbReference type="RefSeq" id="WP_019387293.1">
    <property type="nucleotide sequence ID" value="NZ_ALIH01000005.1"/>
</dbReference>
<sequence length="284" mass="31603">MKKILLLFMACATLYTVNAQVQTPAPSPFSKLEQKVGLTDVTIEYSRPGVKDRVIFGDLVPFDKPWRTGANARTKITFSTDATFDGQTLKAGSYSIFTVPSAESWNIIFYNDGKDSGTPEEFNPDYVAAKTTAKTYPIPFNVETFTIDINNITNTGGRLEFIWEKTWVGVDFTVPTDAAVMASIKAVMSSDSPKAQDYFDSAVYYLEANHDINKAVTWIDKAVDMTKDKPKFWFIHQQALIHAKAGNTKDAIAAAKASLELAKEAKYEAFIKKNEDVLKEWGAM</sequence>
<accession>A0A1M6C9W1</accession>
<organism evidence="2 3">
    <name type="scientific">Algibacter luteus</name>
    <dbReference type="NCBI Taxonomy" id="1178825"/>
    <lineage>
        <taxon>Bacteria</taxon>
        <taxon>Pseudomonadati</taxon>
        <taxon>Bacteroidota</taxon>
        <taxon>Flavobacteriia</taxon>
        <taxon>Flavobacteriales</taxon>
        <taxon>Flavobacteriaceae</taxon>
        <taxon>Algibacter</taxon>
    </lineage>
</organism>
<feature type="chain" id="PRO_5009916318" description="DUF2911 domain-containing protein" evidence="1">
    <location>
        <begin position="20"/>
        <end position="284"/>
    </location>
</feature>
<dbReference type="Proteomes" id="UP000184396">
    <property type="component" value="Unassembled WGS sequence"/>
</dbReference>
<feature type="signal peptide" evidence="1">
    <location>
        <begin position="1"/>
        <end position="19"/>
    </location>
</feature>
<name>A0A1M6C9W1_9FLAO</name>
<proteinExistence type="predicted"/>
<gene>
    <name evidence="2" type="ORF">SAMN05216261_1149</name>
</gene>
<dbReference type="InterPro" id="IPR011990">
    <property type="entry name" value="TPR-like_helical_dom_sf"/>
</dbReference>
<evidence type="ECO:0008006" key="4">
    <source>
        <dbReference type="Google" id="ProtNLM"/>
    </source>
</evidence>
<keyword evidence="3" id="KW-1185">Reference proteome</keyword>
<dbReference type="EMBL" id="FQYK01000002">
    <property type="protein sequence ID" value="SHI57802.1"/>
    <property type="molecule type" value="Genomic_DNA"/>
</dbReference>
<dbReference type="SUPFAM" id="SSF48452">
    <property type="entry name" value="TPR-like"/>
    <property type="match status" value="1"/>
</dbReference>
<evidence type="ECO:0000256" key="1">
    <source>
        <dbReference type="SAM" id="SignalP"/>
    </source>
</evidence>
<dbReference type="InterPro" id="IPR021314">
    <property type="entry name" value="DUF2911"/>
</dbReference>
<evidence type="ECO:0000313" key="3">
    <source>
        <dbReference type="Proteomes" id="UP000184396"/>
    </source>
</evidence>
<keyword evidence="1" id="KW-0732">Signal</keyword>
<dbReference type="OrthoDB" id="187854at2"/>
<dbReference type="Gene3D" id="1.25.40.10">
    <property type="entry name" value="Tetratricopeptide repeat domain"/>
    <property type="match status" value="1"/>
</dbReference>
<evidence type="ECO:0000313" key="2">
    <source>
        <dbReference type="EMBL" id="SHI57802.1"/>
    </source>
</evidence>
<dbReference type="AlphaFoldDB" id="A0A1M6C9W1"/>
<dbReference type="eggNOG" id="COG0790">
    <property type="taxonomic scope" value="Bacteria"/>
</dbReference>
<dbReference type="Pfam" id="PF11138">
    <property type="entry name" value="DUF2911"/>
    <property type="match status" value="1"/>
</dbReference>
<reference evidence="2 3" key="1">
    <citation type="submission" date="2016-11" db="EMBL/GenBank/DDBJ databases">
        <authorList>
            <person name="Jaros S."/>
            <person name="Januszkiewicz K."/>
            <person name="Wedrychowicz H."/>
        </authorList>
    </citation>
    <scope>NUCLEOTIDE SEQUENCE [LARGE SCALE GENOMIC DNA]</scope>
    <source>
        <strain evidence="2 3">CGMCC 1.12213</strain>
    </source>
</reference>